<dbReference type="OrthoDB" id="5874858at2759"/>
<dbReference type="AlphaFoldDB" id="A0A368G9V0"/>
<name>A0A368G9V0_ANCCA</name>
<protein>
    <submittedName>
        <fullName evidence="1">Uncharacterized protein</fullName>
    </submittedName>
</protein>
<accession>A0A368G9V0</accession>
<dbReference type="Proteomes" id="UP000252519">
    <property type="component" value="Unassembled WGS sequence"/>
</dbReference>
<evidence type="ECO:0000313" key="2">
    <source>
        <dbReference type="Proteomes" id="UP000252519"/>
    </source>
</evidence>
<reference evidence="1 2" key="1">
    <citation type="submission" date="2014-10" db="EMBL/GenBank/DDBJ databases">
        <title>Draft genome of the hookworm Ancylostoma caninum.</title>
        <authorList>
            <person name="Mitreva M."/>
        </authorList>
    </citation>
    <scope>NUCLEOTIDE SEQUENCE [LARGE SCALE GENOMIC DNA]</scope>
    <source>
        <strain evidence="1 2">Baltimore</strain>
    </source>
</reference>
<organism evidence="1 2">
    <name type="scientific">Ancylostoma caninum</name>
    <name type="common">Dog hookworm</name>
    <dbReference type="NCBI Taxonomy" id="29170"/>
    <lineage>
        <taxon>Eukaryota</taxon>
        <taxon>Metazoa</taxon>
        <taxon>Ecdysozoa</taxon>
        <taxon>Nematoda</taxon>
        <taxon>Chromadorea</taxon>
        <taxon>Rhabditida</taxon>
        <taxon>Rhabditina</taxon>
        <taxon>Rhabditomorpha</taxon>
        <taxon>Strongyloidea</taxon>
        <taxon>Ancylostomatidae</taxon>
        <taxon>Ancylostomatinae</taxon>
        <taxon>Ancylostoma</taxon>
    </lineage>
</organism>
<gene>
    <name evidence="1" type="ORF">ANCCAN_12886</name>
</gene>
<comment type="caution">
    <text evidence="1">The sequence shown here is derived from an EMBL/GenBank/DDBJ whole genome shotgun (WGS) entry which is preliminary data.</text>
</comment>
<sequence>MWWAAVDNGLITLVADRVHKLFPENLGENGQLHTIHGIYNVNIDVPVFQALTRQKNQSVYARVFDVMK</sequence>
<dbReference type="EMBL" id="JOJR01000248">
    <property type="protein sequence ID" value="RCN41151.1"/>
    <property type="molecule type" value="Genomic_DNA"/>
</dbReference>
<proteinExistence type="predicted"/>
<keyword evidence="2" id="KW-1185">Reference proteome</keyword>
<evidence type="ECO:0000313" key="1">
    <source>
        <dbReference type="EMBL" id="RCN41151.1"/>
    </source>
</evidence>